<dbReference type="EMBL" id="QWEG01000003">
    <property type="protein sequence ID" value="RHW42342.1"/>
    <property type="molecule type" value="Genomic_DNA"/>
</dbReference>
<dbReference type="GO" id="GO:0046872">
    <property type="term" value="F:metal ion binding"/>
    <property type="evidence" value="ECO:0007669"/>
    <property type="project" value="UniProtKB-KW"/>
</dbReference>
<evidence type="ECO:0000259" key="5">
    <source>
        <dbReference type="PROSITE" id="PS51352"/>
    </source>
</evidence>
<feature type="domain" description="Thioredoxin" evidence="5">
    <location>
        <begin position="18"/>
        <end position="183"/>
    </location>
</feature>
<feature type="disulfide bond" description="Redox-active" evidence="4">
    <location>
        <begin position="56"/>
        <end position="60"/>
    </location>
</feature>
<comment type="caution">
    <text evidence="6">The sequence shown here is derived from an EMBL/GenBank/DDBJ whole genome shotgun (WGS) entry which is preliminary data.</text>
</comment>
<evidence type="ECO:0000256" key="2">
    <source>
        <dbReference type="ARBA" id="ARBA00023008"/>
    </source>
</evidence>
<organism evidence="6 7">
    <name type="scientific">Neobacillus notoginsengisoli</name>
    <dbReference type="NCBI Taxonomy" id="1578198"/>
    <lineage>
        <taxon>Bacteria</taxon>
        <taxon>Bacillati</taxon>
        <taxon>Bacillota</taxon>
        <taxon>Bacilli</taxon>
        <taxon>Bacillales</taxon>
        <taxon>Bacillaceae</taxon>
        <taxon>Neobacillus</taxon>
    </lineage>
</organism>
<comment type="similarity">
    <text evidence="1">Belongs to the SCO1/2 family.</text>
</comment>
<keyword evidence="4" id="KW-1015">Disulfide bond</keyword>
<dbReference type="PROSITE" id="PS51352">
    <property type="entry name" value="THIOREDOXIN_2"/>
    <property type="match status" value="1"/>
</dbReference>
<evidence type="ECO:0000256" key="1">
    <source>
        <dbReference type="ARBA" id="ARBA00010996"/>
    </source>
</evidence>
<reference evidence="6 7" key="1">
    <citation type="journal article" date="2017" name="Int. J. Syst. Evol. Microbiol.">
        <title>Bacillus notoginsengisoli sp. nov., a novel bacterium isolated from the rhizosphere of Panax notoginseng.</title>
        <authorList>
            <person name="Zhang M.Y."/>
            <person name="Cheng J."/>
            <person name="Cai Y."/>
            <person name="Zhang T.Y."/>
            <person name="Wu Y.Y."/>
            <person name="Manikprabhu D."/>
            <person name="Li W.J."/>
            <person name="Zhang Y.X."/>
        </authorList>
    </citation>
    <scope>NUCLEOTIDE SEQUENCE [LARGE SCALE GENOMIC DNA]</scope>
    <source>
        <strain evidence="6 7">JCM 30743</strain>
    </source>
</reference>
<dbReference type="RefSeq" id="WP_118919996.1">
    <property type="nucleotide sequence ID" value="NZ_QWEG01000003.1"/>
</dbReference>
<keyword evidence="7" id="KW-1185">Reference proteome</keyword>
<sequence length="183" mass="20612">MATAVLVLSACGDKDIKGAKNWPVEDFNYTNQDKKAFGLKDLEGKVWMADFIFTNCDTVCPPMTANMAEIQEMAAEEGIKNIEFVSFSVDPETDTPEALKEYAEKFDADLKNWNFLTGFEQEEIEEFAVKYFKTPVVMPKEGDQVIHGTSFFLVGKDGKIKTFYSGVSNVPYDDIIKDIKTLQ</sequence>
<dbReference type="CDD" id="cd02968">
    <property type="entry name" value="SCO"/>
    <property type="match status" value="1"/>
</dbReference>
<dbReference type="SUPFAM" id="SSF52833">
    <property type="entry name" value="Thioredoxin-like"/>
    <property type="match status" value="1"/>
</dbReference>
<proteinExistence type="inferred from homology"/>
<evidence type="ECO:0000313" key="6">
    <source>
        <dbReference type="EMBL" id="RHW42342.1"/>
    </source>
</evidence>
<keyword evidence="3" id="KW-0479">Metal-binding</keyword>
<dbReference type="InterPro" id="IPR013766">
    <property type="entry name" value="Thioredoxin_domain"/>
</dbReference>
<name>A0A417YYA0_9BACI</name>
<gene>
    <name evidence="6" type="ORF">D1B31_06475</name>
</gene>
<dbReference type="PANTHER" id="PTHR12151:SF25">
    <property type="entry name" value="LINALOOL DEHYDRATASE_ISOMERASE DOMAIN-CONTAINING PROTEIN"/>
    <property type="match status" value="1"/>
</dbReference>
<dbReference type="AlphaFoldDB" id="A0A417YYA0"/>
<keyword evidence="2 3" id="KW-0186">Copper</keyword>
<feature type="binding site" evidence="3">
    <location>
        <position position="147"/>
    </location>
    <ligand>
        <name>Cu cation</name>
        <dbReference type="ChEBI" id="CHEBI:23378"/>
    </ligand>
</feature>
<dbReference type="Proteomes" id="UP000284416">
    <property type="component" value="Unassembled WGS sequence"/>
</dbReference>
<accession>A0A417YYA0</accession>
<dbReference type="OrthoDB" id="9811998at2"/>
<dbReference type="InterPro" id="IPR036249">
    <property type="entry name" value="Thioredoxin-like_sf"/>
</dbReference>
<feature type="binding site" evidence="3">
    <location>
        <position position="56"/>
    </location>
    <ligand>
        <name>Cu cation</name>
        <dbReference type="ChEBI" id="CHEBI:23378"/>
    </ligand>
</feature>
<evidence type="ECO:0000256" key="3">
    <source>
        <dbReference type="PIRSR" id="PIRSR603782-1"/>
    </source>
</evidence>
<dbReference type="PANTHER" id="PTHR12151">
    <property type="entry name" value="ELECTRON TRANSPORT PROTIN SCO1/SENC FAMILY MEMBER"/>
    <property type="match status" value="1"/>
</dbReference>
<feature type="binding site" evidence="3">
    <location>
        <position position="60"/>
    </location>
    <ligand>
        <name>Cu cation</name>
        <dbReference type="ChEBI" id="CHEBI:23378"/>
    </ligand>
</feature>
<dbReference type="Gene3D" id="3.40.30.10">
    <property type="entry name" value="Glutaredoxin"/>
    <property type="match status" value="1"/>
</dbReference>
<evidence type="ECO:0000256" key="4">
    <source>
        <dbReference type="PIRSR" id="PIRSR603782-2"/>
    </source>
</evidence>
<dbReference type="Pfam" id="PF02630">
    <property type="entry name" value="SCO1-SenC"/>
    <property type="match status" value="1"/>
</dbReference>
<protein>
    <submittedName>
        <fullName evidence="6">SCO family protein</fullName>
    </submittedName>
</protein>
<evidence type="ECO:0000313" key="7">
    <source>
        <dbReference type="Proteomes" id="UP000284416"/>
    </source>
</evidence>
<dbReference type="InterPro" id="IPR003782">
    <property type="entry name" value="SCO1/SenC"/>
</dbReference>